<reference evidence="2" key="1">
    <citation type="journal article" date="2021" name="Nat. Commun.">
        <title>Genetic determinants of endophytism in the Arabidopsis root mycobiome.</title>
        <authorList>
            <person name="Mesny F."/>
            <person name="Miyauchi S."/>
            <person name="Thiergart T."/>
            <person name="Pickel B."/>
            <person name="Atanasova L."/>
            <person name="Karlsson M."/>
            <person name="Huettel B."/>
            <person name="Barry K.W."/>
            <person name="Haridas S."/>
            <person name="Chen C."/>
            <person name="Bauer D."/>
            <person name="Andreopoulos W."/>
            <person name="Pangilinan J."/>
            <person name="LaButti K."/>
            <person name="Riley R."/>
            <person name="Lipzen A."/>
            <person name="Clum A."/>
            <person name="Drula E."/>
            <person name="Henrissat B."/>
            <person name="Kohler A."/>
            <person name="Grigoriev I.V."/>
            <person name="Martin F.M."/>
            <person name="Hacquard S."/>
        </authorList>
    </citation>
    <scope>NUCLEOTIDE SEQUENCE</scope>
    <source>
        <strain evidence="2">MPI-CAGE-AT-0147</strain>
    </source>
</reference>
<name>A0A9P9IQE8_9HYPO</name>
<dbReference type="Proteomes" id="UP000738349">
    <property type="component" value="Unassembled WGS sequence"/>
</dbReference>
<dbReference type="GO" id="GO:0005829">
    <property type="term" value="C:cytosol"/>
    <property type="evidence" value="ECO:0007669"/>
    <property type="project" value="TreeGrafter"/>
</dbReference>
<sequence>MASKFRLAILETDETPTSISETQGSYGEIVERLVRRGFAQAEGSVPELHITHWDVVKAQSYPRLDEIDGIFLTAGKYAAYDDYPWASKLINFLKQSYGDRIPIMAICYGHQILAKALGGKVVKNPKGCELSVTRIDLTPSGIDLFETDHLNLHQMHLDTVVDLPPGMQTLGSSAISEVQFMYEAGRVLGVQGHPEANGFIIKDNLDSRFKKNLIEAEEYEAALSKIDLEHDGDVFAKAIPKFLLDAVPKEGIACMS</sequence>
<comment type="caution">
    <text evidence="2">The sequence shown here is derived from an EMBL/GenBank/DDBJ whole genome shotgun (WGS) entry which is preliminary data.</text>
</comment>
<proteinExistence type="predicted"/>
<evidence type="ECO:0000313" key="3">
    <source>
        <dbReference type="Proteomes" id="UP000738349"/>
    </source>
</evidence>
<dbReference type="InterPro" id="IPR044992">
    <property type="entry name" value="ChyE-like"/>
</dbReference>
<dbReference type="OrthoDB" id="92161at2759"/>
<dbReference type="Pfam" id="PF00117">
    <property type="entry name" value="GATase"/>
    <property type="match status" value="1"/>
</dbReference>
<dbReference type="Gene3D" id="3.40.50.880">
    <property type="match status" value="1"/>
</dbReference>
<organism evidence="2 3">
    <name type="scientific">Dactylonectria macrodidyma</name>
    <dbReference type="NCBI Taxonomy" id="307937"/>
    <lineage>
        <taxon>Eukaryota</taxon>
        <taxon>Fungi</taxon>
        <taxon>Dikarya</taxon>
        <taxon>Ascomycota</taxon>
        <taxon>Pezizomycotina</taxon>
        <taxon>Sordariomycetes</taxon>
        <taxon>Hypocreomycetidae</taxon>
        <taxon>Hypocreales</taxon>
        <taxon>Nectriaceae</taxon>
        <taxon>Dactylonectria</taxon>
    </lineage>
</organism>
<gene>
    <name evidence="2" type="ORF">EDB81DRAFT_808344</name>
</gene>
<dbReference type="EMBL" id="JAGMUV010000017">
    <property type="protein sequence ID" value="KAH7131313.1"/>
    <property type="molecule type" value="Genomic_DNA"/>
</dbReference>
<evidence type="ECO:0000259" key="1">
    <source>
        <dbReference type="Pfam" id="PF00117"/>
    </source>
</evidence>
<dbReference type="InterPro" id="IPR029062">
    <property type="entry name" value="Class_I_gatase-like"/>
</dbReference>
<dbReference type="PROSITE" id="PS51273">
    <property type="entry name" value="GATASE_TYPE_1"/>
    <property type="match status" value="1"/>
</dbReference>
<dbReference type="SUPFAM" id="SSF52317">
    <property type="entry name" value="Class I glutamine amidotransferase-like"/>
    <property type="match status" value="1"/>
</dbReference>
<dbReference type="InterPro" id="IPR017926">
    <property type="entry name" value="GATASE"/>
</dbReference>
<dbReference type="GO" id="GO:0005634">
    <property type="term" value="C:nucleus"/>
    <property type="evidence" value="ECO:0007669"/>
    <property type="project" value="TreeGrafter"/>
</dbReference>
<keyword evidence="2" id="KW-0315">Glutamine amidotransferase</keyword>
<dbReference type="PANTHER" id="PTHR42695:SF5">
    <property type="entry name" value="GLUTAMINE AMIDOTRANSFERASE YLR126C-RELATED"/>
    <property type="match status" value="1"/>
</dbReference>
<accession>A0A9P9IQE8</accession>
<protein>
    <submittedName>
        <fullName evidence="2">Class I glutamine amidotransferase-like protein</fullName>
    </submittedName>
</protein>
<evidence type="ECO:0000313" key="2">
    <source>
        <dbReference type="EMBL" id="KAH7131313.1"/>
    </source>
</evidence>
<dbReference type="CDD" id="cd01741">
    <property type="entry name" value="GATase1_1"/>
    <property type="match status" value="1"/>
</dbReference>
<feature type="domain" description="Glutamine amidotransferase" evidence="1">
    <location>
        <begin position="49"/>
        <end position="197"/>
    </location>
</feature>
<keyword evidence="3" id="KW-1185">Reference proteome</keyword>
<dbReference type="PANTHER" id="PTHR42695">
    <property type="entry name" value="GLUTAMINE AMIDOTRANSFERASE YLR126C-RELATED"/>
    <property type="match status" value="1"/>
</dbReference>
<dbReference type="AlphaFoldDB" id="A0A9P9IQE8"/>